<keyword evidence="4" id="KW-0862">Zinc</keyword>
<dbReference type="CDD" id="cd15847">
    <property type="entry name" value="SNARE_syntaxin7_like"/>
    <property type="match status" value="1"/>
</dbReference>
<comment type="subcellular location">
    <subcellularLocation>
        <location evidence="1">Membrane</location>
        <topology evidence="1">Single-pass type IV membrane protein</topology>
    </subcellularLocation>
</comment>
<evidence type="ECO:0000259" key="8">
    <source>
        <dbReference type="PROSITE" id="PS50192"/>
    </source>
</evidence>
<dbReference type="InterPro" id="IPR006012">
    <property type="entry name" value="Syntaxin/epimorphin_CS"/>
</dbReference>
<gene>
    <name evidence="9" type="ORF">LNINA_LOCUS5334</name>
</gene>
<dbReference type="PROSITE" id="PS00914">
    <property type="entry name" value="SYNTAXIN"/>
    <property type="match status" value="1"/>
</dbReference>
<dbReference type="GO" id="GO:0006886">
    <property type="term" value="P:intracellular protein transport"/>
    <property type="evidence" value="ECO:0007669"/>
    <property type="project" value="InterPro"/>
</dbReference>
<keyword evidence="7" id="KW-1133">Transmembrane helix</keyword>
<dbReference type="GO" id="GO:0045277">
    <property type="term" value="C:respiratory chain complex IV"/>
    <property type="evidence" value="ECO:0007669"/>
    <property type="project" value="InterPro"/>
</dbReference>
<dbReference type="PANTHER" id="PTHR19957:SF38">
    <property type="entry name" value="LD27581P"/>
    <property type="match status" value="1"/>
</dbReference>
<keyword evidence="3" id="KW-0813">Transport</keyword>
<dbReference type="InterPro" id="IPR006011">
    <property type="entry name" value="Syntaxin_N"/>
</dbReference>
<dbReference type="InterPro" id="IPR000727">
    <property type="entry name" value="T_SNARE_dom"/>
</dbReference>
<dbReference type="InterPro" id="IPR010989">
    <property type="entry name" value="SNARE"/>
</dbReference>
<keyword evidence="7" id="KW-0472">Membrane</keyword>
<keyword evidence="10" id="KW-1185">Reference proteome</keyword>
<protein>
    <recommendedName>
        <fullName evidence="8">t-SNARE coiled-coil homology domain-containing protein</fullName>
    </recommendedName>
</protein>
<evidence type="ECO:0000256" key="3">
    <source>
        <dbReference type="ARBA" id="ARBA00022775"/>
    </source>
</evidence>
<dbReference type="PANTHER" id="PTHR19957">
    <property type="entry name" value="SYNTAXIN"/>
    <property type="match status" value="1"/>
</dbReference>
<dbReference type="GO" id="GO:0046872">
    <property type="term" value="F:metal ion binding"/>
    <property type="evidence" value="ECO:0007669"/>
    <property type="project" value="UniProtKB-KW"/>
</dbReference>
<evidence type="ECO:0000256" key="4">
    <source>
        <dbReference type="PIRSR" id="PIRSR602124-1"/>
    </source>
</evidence>
<dbReference type="GO" id="GO:0005740">
    <property type="term" value="C:mitochondrial envelope"/>
    <property type="evidence" value="ECO:0007669"/>
    <property type="project" value="InterPro"/>
</dbReference>
<dbReference type="SUPFAM" id="SSF47661">
    <property type="entry name" value="t-snare proteins"/>
    <property type="match status" value="1"/>
</dbReference>
<evidence type="ECO:0000313" key="9">
    <source>
        <dbReference type="EMBL" id="CAK1545712.1"/>
    </source>
</evidence>
<dbReference type="InterPro" id="IPR045242">
    <property type="entry name" value="Syntaxin"/>
</dbReference>
<dbReference type="GO" id="GO:0006906">
    <property type="term" value="P:vesicle fusion"/>
    <property type="evidence" value="ECO:0007669"/>
    <property type="project" value="TreeGrafter"/>
</dbReference>
<keyword evidence="3" id="KW-0532">Neurotransmitter transport</keyword>
<name>A0AAV1JB65_9NEOP</name>
<reference evidence="9 10" key="1">
    <citation type="submission" date="2023-11" db="EMBL/GenBank/DDBJ databases">
        <authorList>
            <person name="Okamura Y."/>
        </authorList>
    </citation>
    <scope>NUCLEOTIDE SEQUENCE [LARGE SCALE GENOMIC DNA]</scope>
</reference>
<dbReference type="PROSITE" id="PS51359">
    <property type="entry name" value="COX5B_2"/>
    <property type="match status" value="1"/>
</dbReference>
<feature type="binding site" evidence="4">
    <location>
        <position position="78"/>
    </location>
    <ligand>
        <name>Zn(2+)</name>
        <dbReference type="ChEBI" id="CHEBI:29105"/>
    </ligand>
</feature>
<dbReference type="SMART" id="SM00397">
    <property type="entry name" value="t_SNARE"/>
    <property type="match status" value="1"/>
</dbReference>
<sequence length="394" mass="44099">MRVLRALLPLRRSGIRFTGQFHDTLDQLTGREKKEMLAALAGDCDPFRIMAIRKGPGTWECPNLIPSCQPMRLLACLCHKDDMHLEFMWLHQGCPKRCGLKSESSIAIKTNKSITKMSEREPMSQGSSSRDYGSTAAPPAVGFADFSPTELYNLSEGIADNVNTINSGLRTLEKMMKQIGGPSDSVQLRDKIHDTQQKVNGSVSATARDIQRLGVIVRRGDKPQKLQVERLTQAFRDALSNYSSVQKKVSEKMAAHMPTQPRNRNDPEALERQAIADDEEASLLANQQAQARLVQFETSMLLEKEAYMNKIEADVLDVNQIMQDLAEMVNAQAQTVDTVESHIEAASATVEAGVDELAKAAEYQRRYRKRMFFFISIGIILAIILIVWVVKAFR</sequence>
<dbReference type="PROSITE" id="PS50192">
    <property type="entry name" value="T_SNARE"/>
    <property type="match status" value="1"/>
</dbReference>
<dbReference type="GO" id="GO:0000149">
    <property type="term" value="F:SNARE binding"/>
    <property type="evidence" value="ECO:0007669"/>
    <property type="project" value="TreeGrafter"/>
</dbReference>
<evidence type="ECO:0000313" key="10">
    <source>
        <dbReference type="Proteomes" id="UP001497472"/>
    </source>
</evidence>
<comment type="caution">
    <text evidence="9">The sequence shown here is derived from an EMBL/GenBank/DDBJ whole genome shotgun (WGS) entry which is preliminary data.</text>
</comment>
<dbReference type="InterPro" id="IPR002124">
    <property type="entry name" value="Cyt_c_oxidase_su5b"/>
</dbReference>
<dbReference type="Pfam" id="PF14523">
    <property type="entry name" value="Syntaxin_2"/>
    <property type="match status" value="1"/>
</dbReference>
<dbReference type="InterPro" id="IPR036972">
    <property type="entry name" value="Cyt_c_oxidase_su5b_sf"/>
</dbReference>
<dbReference type="GO" id="GO:0031201">
    <property type="term" value="C:SNARE complex"/>
    <property type="evidence" value="ECO:0007669"/>
    <property type="project" value="TreeGrafter"/>
</dbReference>
<dbReference type="GO" id="GO:0005484">
    <property type="term" value="F:SNAP receptor activity"/>
    <property type="evidence" value="ECO:0007669"/>
    <property type="project" value="InterPro"/>
</dbReference>
<feature type="region of interest" description="Disordered" evidence="6">
    <location>
        <begin position="115"/>
        <end position="136"/>
    </location>
</feature>
<comment type="similarity">
    <text evidence="2 5">Belongs to the syntaxin family.</text>
</comment>
<dbReference type="Gene3D" id="2.60.11.10">
    <property type="entry name" value="Cytochrome c oxidase, subunit Vb"/>
    <property type="match status" value="1"/>
</dbReference>
<dbReference type="AlphaFoldDB" id="A0AAV1JB65"/>
<evidence type="ECO:0000256" key="1">
    <source>
        <dbReference type="ARBA" id="ARBA00004211"/>
    </source>
</evidence>
<keyword evidence="7" id="KW-0812">Transmembrane</keyword>
<dbReference type="GO" id="GO:0006123">
    <property type="term" value="P:mitochondrial electron transport, cytochrome c to oxygen"/>
    <property type="evidence" value="ECO:0007669"/>
    <property type="project" value="InterPro"/>
</dbReference>
<feature type="binding site" evidence="4">
    <location>
        <position position="98"/>
    </location>
    <ligand>
        <name>Zn(2+)</name>
        <dbReference type="ChEBI" id="CHEBI:29105"/>
    </ligand>
</feature>
<dbReference type="SUPFAM" id="SSF57802">
    <property type="entry name" value="Rubredoxin-like"/>
    <property type="match status" value="1"/>
</dbReference>
<organism evidence="9 10">
    <name type="scientific">Leptosia nina</name>
    <dbReference type="NCBI Taxonomy" id="320188"/>
    <lineage>
        <taxon>Eukaryota</taxon>
        <taxon>Metazoa</taxon>
        <taxon>Ecdysozoa</taxon>
        <taxon>Arthropoda</taxon>
        <taxon>Hexapoda</taxon>
        <taxon>Insecta</taxon>
        <taxon>Pterygota</taxon>
        <taxon>Neoptera</taxon>
        <taxon>Endopterygota</taxon>
        <taxon>Lepidoptera</taxon>
        <taxon>Glossata</taxon>
        <taxon>Ditrysia</taxon>
        <taxon>Papilionoidea</taxon>
        <taxon>Pieridae</taxon>
        <taxon>Pierinae</taxon>
        <taxon>Leptosia</taxon>
    </lineage>
</organism>
<evidence type="ECO:0000256" key="2">
    <source>
        <dbReference type="ARBA" id="ARBA00009063"/>
    </source>
</evidence>
<dbReference type="GO" id="GO:0006836">
    <property type="term" value="P:neurotransmitter transport"/>
    <property type="evidence" value="ECO:0007669"/>
    <property type="project" value="UniProtKB-KW"/>
</dbReference>
<proteinExistence type="inferred from homology"/>
<dbReference type="Proteomes" id="UP001497472">
    <property type="component" value="Unassembled WGS sequence"/>
</dbReference>
<feature type="domain" description="T-SNARE coiled-coil homology" evidence="8">
    <location>
        <begin position="298"/>
        <end position="360"/>
    </location>
</feature>
<evidence type="ECO:0000256" key="5">
    <source>
        <dbReference type="RuleBase" id="RU003858"/>
    </source>
</evidence>
<dbReference type="SMART" id="SM00503">
    <property type="entry name" value="SynN"/>
    <property type="match status" value="1"/>
</dbReference>
<dbReference type="Pfam" id="PF05739">
    <property type="entry name" value="SNARE"/>
    <property type="match status" value="1"/>
</dbReference>
<dbReference type="Gene3D" id="1.20.58.70">
    <property type="match status" value="1"/>
</dbReference>
<keyword evidence="4" id="KW-0479">Metal-binding</keyword>
<evidence type="ECO:0000256" key="6">
    <source>
        <dbReference type="SAM" id="MobiDB-lite"/>
    </source>
</evidence>
<feature type="transmembrane region" description="Helical" evidence="7">
    <location>
        <begin position="371"/>
        <end position="390"/>
    </location>
</feature>
<dbReference type="GO" id="GO:0012505">
    <property type="term" value="C:endomembrane system"/>
    <property type="evidence" value="ECO:0007669"/>
    <property type="project" value="TreeGrafter"/>
</dbReference>
<dbReference type="Gene3D" id="1.20.5.110">
    <property type="match status" value="1"/>
</dbReference>
<feature type="binding site" evidence="4">
    <location>
        <position position="76"/>
    </location>
    <ligand>
        <name>Zn(2+)</name>
        <dbReference type="ChEBI" id="CHEBI:29105"/>
    </ligand>
</feature>
<dbReference type="GO" id="GO:0048278">
    <property type="term" value="P:vesicle docking"/>
    <property type="evidence" value="ECO:0007669"/>
    <property type="project" value="TreeGrafter"/>
</dbReference>
<accession>A0AAV1JB65</accession>
<evidence type="ECO:0000256" key="7">
    <source>
        <dbReference type="SAM" id="Phobius"/>
    </source>
</evidence>
<dbReference type="EMBL" id="CAVLEF010000007">
    <property type="protein sequence ID" value="CAK1545712.1"/>
    <property type="molecule type" value="Genomic_DNA"/>
</dbReference>